<dbReference type="InterPro" id="IPR015422">
    <property type="entry name" value="PyrdxlP-dep_Trfase_small"/>
</dbReference>
<dbReference type="Pfam" id="PF00266">
    <property type="entry name" value="Aminotran_5"/>
    <property type="match status" value="1"/>
</dbReference>
<dbReference type="Proteomes" id="UP000799770">
    <property type="component" value="Unassembled WGS sequence"/>
</dbReference>
<evidence type="ECO:0000256" key="1">
    <source>
        <dbReference type="SAM" id="MobiDB-lite"/>
    </source>
</evidence>
<proteinExistence type="predicted"/>
<dbReference type="PANTHER" id="PTHR14237:SF80">
    <property type="entry name" value="MOLYBDENUM COFACTOR SULFURASE"/>
    <property type="match status" value="1"/>
</dbReference>
<dbReference type="GO" id="GO:0008265">
    <property type="term" value="F:molybdenum cofactor sulfurtransferase activity"/>
    <property type="evidence" value="ECO:0007669"/>
    <property type="project" value="TreeGrafter"/>
</dbReference>
<name>A0A6A5YM06_9PLEO</name>
<accession>A0A6A5YM06</accession>
<dbReference type="PANTHER" id="PTHR14237">
    <property type="entry name" value="MOLYBDOPTERIN COFACTOR SULFURASE MOSC"/>
    <property type="match status" value="1"/>
</dbReference>
<feature type="compositionally biased region" description="Polar residues" evidence="1">
    <location>
        <begin position="310"/>
        <end position="327"/>
    </location>
</feature>
<dbReference type="SUPFAM" id="SSF53383">
    <property type="entry name" value="PLP-dependent transferases"/>
    <property type="match status" value="1"/>
</dbReference>
<keyword evidence="4" id="KW-1185">Reference proteome</keyword>
<dbReference type="Gene3D" id="3.40.640.10">
    <property type="entry name" value="Type I PLP-dependent aspartate aminotransferase-like (Major domain)"/>
    <property type="match status" value="1"/>
</dbReference>
<keyword evidence="3" id="KW-0808">Transferase</keyword>
<organism evidence="3 4">
    <name type="scientific">Lophiotrema nucula</name>
    <dbReference type="NCBI Taxonomy" id="690887"/>
    <lineage>
        <taxon>Eukaryota</taxon>
        <taxon>Fungi</taxon>
        <taxon>Dikarya</taxon>
        <taxon>Ascomycota</taxon>
        <taxon>Pezizomycotina</taxon>
        <taxon>Dothideomycetes</taxon>
        <taxon>Pleosporomycetidae</taxon>
        <taxon>Pleosporales</taxon>
        <taxon>Lophiotremataceae</taxon>
        <taxon>Lophiotrema</taxon>
    </lineage>
</organism>
<gene>
    <name evidence="3" type="ORF">BDV96DRAFT_588089</name>
</gene>
<dbReference type="AlphaFoldDB" id="A0A6A5YM06"/>
<dbReference type="EMBL" id="ML977350">
    <property type="protein sequence ID" value="KAF2108010.1"/>
    <property type="molecule type" value="Genomic_DNA"/>
</dbReference>
<feature type="region of interest" description="Disordered" evidence="1">
    <location>
        <begin position="310"/>
        <end position="335"/>
    </location>
</feature>
<evidence type="ECO:0000313" key="3">
    <source>
        <dbReference type="EMBL" id="KAF2108010.1"/>
    </source>
</evidence>
<dbReference type="InterPro" id="IPR015424">
    <property type="entry name" value="PyrdxlP-dep_Trfase"/>
</dbReference>
<protein>
    <submittedName>
        <fullName evidence="3">Pyridoxal phosphate-dependent transferase</fullName>
    </submittedName>
</protein>
<sequence length="368" mass="40944">MLKLFAYPAQSNMNGRRLPLTWSRMLRSNPHRQQAYSLLDIAALVSTSAFSLEDEESAPDFTVFSFYKIFGFPDLGALIVRKPAGKVFEKRPYFGGGTTEMVTCLETPWFARKEKSLSSRLEDGSLPIRSILALNLAIDAHEKLYGGIRQISLHTSWLAENLYNRLMGLKHWNGFPLSLIYKDIASTYGNSKTQGATVVFNLRRSDGTWIGSSSVGKYATERGLYIRTGSLCNPAGMARALGLTDNDVQRAFMSGFRCGQEYDIRNGIPMGMVRVSLGAMSTLGDIDVFINFVQECFVERRPDRTLTAVTRQERSTGSQALPSSGAGSRNGYDAQESWTTIASTEKIANRRLRDQARAVARRAFCMMA</sequence>
<dbReference type="OrthoDB" id="10264306at2759"/>
<reference evidence="3" key="1">
    <citation type="journal article" date="2020" name="Stud. Mycol.">
        <title>101 Dothideomycetes genomes: a test case for predicting lifestyles and emergence of pathogens.</title>
        <authorList>
            <person name="Haridas S."/>
            <person name="Albert R."/>
            <person name="Binder M."/>
            <person name="Bloem J."/>
            <person name="Labutti K."/>
            <person name="Salamov A."/>
            <person name="Andreopoulos B."/>
            <person name="Baker S."/>
            <person name="Barry K."/>
            <person name="Bills G."/>
            <person name="Bluhm B."/>
            <person name="Cannon C."/>
            <person name="Castanera R."/>
            <person name="Culley D."/>
            <person name="Daum C."/>
            <person name="Ezra D."/>
            <person name="Gonzalez J."/>
            <person name="Henrissat B."/>
            <person name="Kuo A."/>
            <person name="Liang C."/>
            <person name="Lipzen A."/>
            <person name="Lutzoni F."/>
            <person name="Magnuson J."/>
            <person name="Mondo S."/>
            <person name="Nolan M."/>
            <person name="Ohm R."/>
            <person name="Pangilinan J."/>
            <person name="Park H.-J."/>
            <person name="Ramirez L."/>
            <person name="Alfaro M."/>
            <person name="Sun H."/>
            <person name="Tritt A."/>
            <person name="Yoshinaga Y."/>
            <person name="Zwiers L.-H."/>
            <person name="Turgeon B."/>
            <person name="Goodwin S."/>
            <person name="Spatafora J."/>
            <person name="Crous P."/>
            <person name="Grigoriev I."/>
        </authorList>
    </citation>
    <scope>NUCLEOTIDE SEQUENCE</scope>
    <source>
        <strain evidence="3">CBS 627.86</strain>
    </source>
</reference>
<dbReference type="InterPro" id="IPR000192">
    <property type="entry name" value="Aminotrans_V_dom"/>
</dbReference>
<evidence type="ECO:0000313" key="4">
    <source>
        <dbReference type="Proteomes" id="UP000799770"/>
    </source>
</evidence>
<dbReference type="InterPro" id="IPR015421">
    <property type="entry name" value="PyrdxlP-dep_Trfase_major"/>
</dbReference>
<feature type="domain" description="Aminotransferase class V" evidence="2">
    <location>
        <begin position="3"/>
        <end position="289"/>
    </location>
</feature>
<dbReference type="GO" id="GO:0043545">
    <property type="term" value="P:molybdopterin cofactor metabolic process"/>
    <property type="evidence" value="ECO:0007669"/>
    <property type="project" value="TreeGrafter"/>
</dbReference>
<evidence type="ECO:0000259" key="2">
    <source>
        <dbReference type="Pfam" id="PF00266"/>
    </source>
</evidence>
<dbReference type="Gene3D" id="3.90.1150.10">
    <property type="entry name" value="Aspartate Aminotransferase, domain 1"/>
    <property type="match status" value="1"/>
</dbReference>